<evidence type="ECO:0000313" key="3">
    <source>
        <dbReference type="Proteomes" id="UP001243989"/>
    </source>
</evidence>
<dbReference type="GeneID" id="85481032"/>
<accession>A0AAI9ZKK1</accession>
<organism evidence="2 3">
    <name type="scientific">Colletotrichum phormii</name>
    <dbReference type="NCBI Taxonomy" id="359342"/>
    <lineage>
        <taxon>Eukaryota</taxon>
        <taxon>Fungi</taxon>
        <taxon>Dikarya</taxon>
        <taxon>Ascomycota</taxon>
        <taxon>Pezizomycotina</taxon>
        <taxon>Sordariomycetes</taxon>
        <taxon>Hypocreomycetidae</taxon>
        <taxon>Glomerellales</taxon>
        <taxon>Glomerellaceae</taxon>
        <taxon>Colletotrichum</taxon>
        <taxon>Colletotrichum acutatum species complex</taxon>
    </lineage>
</organism>
<name>A0AAI9ZKK1_9PEZI</name>
<keyword evidence="3" id="KW-1185">Reference proteome</keyword>
<proteinExistence type="predicted"/>
<evidence type="ECO:0000256" key="1">
    <source>
        <dbReference type="SAM" id="MobiDB-lite"/>
    </source>
</evidence>
<feature type="compositionally biased region" description="Basic residues" evidence="1">
    <location>
        <begin position="249"/>
        <end position="259"/>
    </location>
</feature>
<gene>
    <name evidence="2" type="ORF">BDP81DRAFT_69763</name>
</gene>
<dbReference type="Proteomes" id="UP001243989">
    <property type="component" value="Unassembled WGS sequence"/>
</dbReference>
<protein>
    <submittedName>
        <fullName evidence="2">Uncharacterized protein</fullName>
    </submittedName>
</protein>
<comment type="caution">
    <text evidence="2">The sequence shown here is derived from an EMBL/GenBank/DDBJ whole genome shotgun (WGS) entry which is preliminary data.</text>
</comment>
<feature type="region of interest" description="Disordered" evidence="1">
    <location>
        <begin position="48"/>
        <end position="74"/>
    </location>
</feature>
<feature type="compositionally biased region" description="Polar residues" evidence="1">
    <location>
        <begin position="48"/>
        <end position="62"/>
    </location>
</feature>
<evidence type="ECO:0000313" key="2">
    <source>
        <dbReference type="EMBL" id="KAK1633687.1"/>
    </source>
</evidence>
<dbReference type="RefSeq" id="XP_060442294.1">
    <property type="nucleotide sequence ID" value="XM_060596170.1"/>
</dbReference>
<dbReference type="AlphaFoldDB" id="A0AAI9ZKK1"/>
<reference evidence="2" key="1">
    <citation type="submission" date="2021-06" db="EMBL/GenBank/DDBJ databases">
        <title>Comparative genomics, transcriptomics and evolutionary studies reveal genomic signatures of adaptation to plant cell wall in hemibiotrophic fungi.</title>
        <authorList>
            <consortium name="DOE Joint Genome Institute"/>
            <person name="Baroncelli R."/>
            <person name="Diaz J.F."/>
            <person name="Benocci T."/>
            <person name="Peng M."/>
            <person name="Battaglia E."/>
            <person name="Haridas S."/>
            <person name="Andreopoulos W."/>
            <person name="Labutti K."/>
            <person name="Pangilinan J."/>
            <person name="Floch G.L."/>
            <person name="Makela M.R."/>
            <person name="Henrissat B."/>
            <person name="Grigoriev I.V."/>
            <person name="Crouch J.A."/>
            <person name="De Vries R.P."/>
            <person name="Sukno S.A."/>
            <person name="Thon M.R."/>
        </authorList>
    </citation>
    <scope>NUCLEOTIDE SEQUENCE</scope>
    <source>
        <strain evidence="2">CBS 102054</strain>
    </source>
</reference>
<feature type="region of interest" description="Disordered" evidence="1">
    <location>
        <begin position="249"/>
        <end position="268"/>
    </location>
</feature>
<dbReference type="EMBL" id="JAHMHQ010000017">
    <property type="protein sequence ID" value="KAK1633687.1"/>
    <property type="molecule type" value="Genomic_DNA"/>
</dbReference>
<sequence length="351" mass="38333">MLSLPSVGLSSLLQPNLLTEKNVSNPFRPSSTDPVWYSLTILSPFASNKSQGPNFSPPSITLSDVGPDPGLSSTGQDKTTLHLVFCGCRVLMLVGPDPRSSFALFLFLSSSLSSFFAFPPEPKPSYLHSGAFRQTGRANREPRLPSQQCADTVQPLGSVIHPFSGTANRLLQLRIGPVELSAASYTYLPATPHHPPSPCLLLPFTIPVPRSGRTPNTAHPPTPTPTPIRHWPDPTANVYSHITISSVSHARRQHSRRHSVSNLNRPADRSSRFLGAPIRLSSLVPTSTRIFPAHFYSRRHTWPLRSIKQKPALCLSPTTIRPCLNRAPSTSGLDSEKGKGTRRLCSVTRIV</sequence>